<dbReference type="SUPFAM" id="SSF53756">
    <property type="entry name" value="UDP-Glycosyltransferase/glycogen phosphorylase"/>
    <property type="match status" value="1"/>
</dbReference>
<evidence type="ECO:0000313" key="4">
    <source>
        <dbReference type="Proteomes" id="UP000018958"/>
    </source>
</evidence>
<dbReference type="Proteomes" id="UP000018958">
    <property type="component" value="Unassembled WGS sequence"/>
</dbReference>
<dbReference type="AlphaFoldDB" id="W2VNC3"/>
<feature type="non-terminal residue" evidence="3">
    <location>
        <position position="1"/>
    </location>
</feature>
<proteinExistence type="predicted"/>
<dbReference type="PANTHER" id="PTHR46401:SF9">
    <property type="entry name" value="MANNOSYLTRANSFERASE A"/>
    <property type="match status" value="1"/>
</dbReference>
<keyword evidence="1" id="KW-0808">Transferase</keyword>
<dbReference type="PANTHER" id="PTHR46401">
    <property type="entry name" value="GLYCOSYLTRANSFERASE WBBK-RELATED"/>
    <property type="match status" value="1"/>
</dbReference>
<dbReference type="GO" id="GO:0016757">
    <property type="term" value="F:glycosyltransferase activity"/>
    <property type="evidence" value="ECO:0007669"/>
    <property type="project" value="UniProtKB-KW"/>
</dbReference>
<comment type="caution">
    <text evidence="3">The sequence shown here is derived from an EMBL/GenBank/DDBJ whole genome shotgun (WGS) entry which is preliminary data.</text>
</comment>
<organism evidence="3 4">
    <name type="scientific">Phytophthora nicotianae CJ01A1</name>
    <dbReference type="NCBI Taxonomy" id="1317063"/>
    <lineage>
        <taxon>Eukaryota</taxon>
        <taxon>Sar</taxon>
        <taxon>Stramenopiles</taxon>
        <taxon>Oomycota</taxon>
        <taxon>Peronosporomycetes</taxon>
        <taxon>Peronosporales</taxon>
        <taxon>Peronosporaceae</taxon>
        <taxon>Phytophthora</taxon>
    </lineage>
</organism>
<dbReference type="CDD" id="cd03809">
    <property type="entry name" value="GT4_MtfB-like"/>
    <property type="match status" value="1"/>
</dbReference>
<evidence type="ECO:0000259" key="2">
    <source>
        <dbReference type="Pfam" id="PF00534"/>
    </source>
</evidence>
<dbReference type="Pfam" id="PF00534">
    <property type="entry name" value="Glycos_transf_1"/>
    <property type="match status" value="1"/>
</dbReference>
<gene>
    <name evidence="3" type="ORF">F441_22716</name>
</gene>
<accession>W2VNC3</accession>
<dbReference type="Gene3D" id="3.40.50.2000">
    <property type="entry name" value="Glycogen Phosphorylase B"/>
    <property type="match status" value="2"/>
</dbReference>
<sequence>PSVEAILRAKRAGASTIAIVYDAIPLEHPEMTPSTTAYPFRRAFNRLAVELDGLITISRSSADEIRRQDAVVRSGTPVTSFYLGRDIPIFGNAALAPSIPEIAWQGGPTFIMIGSIEPRKRHAAVLAAFDRLWDAGTVANLVMIGRIGWEIEDFVSQARSHPRYGTNLFLCHEVDDMELQYAMMRASATIIASKAEGFGLPIVESLALGVPVIASDIPIFREVAGDAGCFFPPDDLDEFARVIARFIESPDGYRVAARAFQWINWDDSARQFTDAVQSILAEVDVNHPDAGASAE</sequence>
<feature type="domain" description="Glycosyl transferase family 1" evidence="2">
    <location>
        <begin position="106"/>
        <end position="251"/>
    </location>
</feature>
<evidence type="ECO:0000256" key="1">
    <source>
        <dbReference type="ARBA" id="ARBA00022676"/>
    </source>
</evidence>
<protein>
    <recommendedName>
        <fullName evidence="2">Glycosyl transferase family 1 domain-containing protein</fullName>
    </recommendedName>
</protein>
<dbReference type="InterPro" id="IPR001296">
    <property type="entry name" value="Glyco_trans_1"/>
</dbReference>
<evidence type="ECO:0000313" key="3">
    <source>
        <dbReference type="EMBL" id="ETO99861.1"/>
    </source>
</evidence>
<dbReference type="EMBL" id="ANIX01004985">
    <property type="protein sequence ID" value="ETO99861.1"/>
    <property type="molecule type" value="Genomic_DNA"/>
</dbReference>
<reference evidence="3 4" key="1">
    <citation type="submission" date="2013-11" db="EMBL/GenBank/DDBJ databases">
        <title>The Genome Sequence of Phytophthora parasitica CJ01A1.</title>
        <authorList>
            <consortium name="The Broad Institute Genomics Platform"/>
            <person name="Russ C."/>
            <person name="Tyler B."/>
            <person name="Panabieres F."/>
            <person name="Shan W."/>
            <person name="Tripathy S."/>
            <person name="Grunwald N."/>
            <person name="Machado M."/>
            <person name="Johnson C.S."/>
            <person name="Walker B."/>
            <person name="Young S.K."/>
            <person name="Zeng Q."/>
            <person name="Gargeya S."/>
            <person name="Fitzgerald M."/>
            <person name="Haas B."/>
            <person name="Abouelleil A."/>
            <person name="Allen A.W."/>
            <person name="Alvarado L."/>
            <person name="Arachchi H.M."/>
            <person name="Berlin A.M."/>
            <person name="Chapman S.B."/>
            <person name="Gainer-Dewar J."/>
            <person name="Goldberg J."/>
            <person name="Griggs A."/>
            <person name="Gujja S."/>
            <person name="Hansen M."/>
            <person name="Howarth C."/>
            <person name="Imamovic A."/>
            <person name="Ireland A."/>
            <person name="Larimer J."/>
            <person name="McCowan C."/>
            <person name="Murphy C."/>
            <person name="Pearson M."/>
            <person name="Poon T.W."/>
            <person name="Priest M."/>
            <person name="Roberts A."/>
            <person name="Saif S."/>
            <person name="Shea T."/>
            <person name="Sisk P."/>
            <person name="Sykes S."/>
            <person name="Wortman J."/>
            <person name="Nusbaum C."/>
            <person name="Birren B."/>
        </authorList>
    </citation>
    <scope>NUCLEOTIDE SEQUENCE [LARGE SCALE GENOMIC DNA]</scope>
    <source>
        <strain evidence="3 4">CJ01A1</strain>
    </source>
</reference>
<name>W2VNC3_PHYNI</name>
<keyword evidence="1" id="KW-0328">Glycosyltransferase</keyword>